<dbReference type="Gene3D" id="3.40.50.300">
    <property type="entry name" value="P-loop containing nucleotide triphosphate hydrolases"/>
    <property type="match status" value="1"/>
</dbReference>
<dbReference type="Pfam" id="PF06744">
    <property type="entry name" value="IcmF_C"/>
    <property type="match status" value="1"/>
</dbReference>
<dbReference type="InterPro" id="IPR010623">
    <property type="entry name" value="IcmF_C"/>
</dbReference>
<feature type="domain" description="Type VI secretion system IcmF C-terminal" evidence="2">
    <location>
        <begin position="1071"/>
        <end position="1176"/>
    </location>
</feature>
<dbReference type="NCBIfam" id="TIGR03348">
    <property type="entry name" value="VI_IcmF"/>
    <property type="match status" value="1"/>
</dbReference>
<keyword evidence="1" id="KW-1133">Transmembrane helix</keyword>
<feature type="transmembrane region" description="Helical" evidence="1">
    <location>
        <begin position="47"/>
        <end position="68"/>
    </location>
</feature>
<protein>
    <submittedName>
        <fullName evidence="5">Intracellular multiplication and macrophage-killing family protein</fullName>
    </submittedName>
</protein>
<evidence type="ECO:0000256" key="1">
    <source>
        <dbReference type="SAM" id="Phobius"/>
    </source>
</evidence>
<dbReference type="SUPFAM" id="SSF52540">
    <property type="entry name" value="P-loop containing nucleoside triphosphate hydrolases"/>
    <property type="match status" value="1"/>
</dbReference>
<sequence>MLRKVFGWIVNRWTISILGLLLLAVLIWVFGPAFAFAGHVPLATETARWITIAVIVLVWLTYQAVVVVRQRRNNAKMLDQLTKAPAVEDPQAVAAREEQESLAERFREALATLKTTKLGGGRSRRQLYQLPWYLMIGPPGSGKTTALVNSGLTFPLAESFGKAAVRGIGGTRNCDWFFTDEAVLIDTAGRYTTQDSDETVDRAAWQGFLDLLRKHRPRRPVDGVIVAFSITELIARDAGARQQHAQAVRRRIREVYGSLKLRVPVYVILTKCDLVAGFREFFGTMSAEERSQVWGTTFSAAESSSPAQVLAAFPPAYDQLMERLTARQLVRMEDARDIGERGMILSFPQQMALLKAPIEAFLTEAFQPSKLEEPSFLRGIYLTSATQEGSPIDRVLGAVAASFGLERQAIASFSGRGISFFLTRLLRDVVFKEAALVTSTSWFERHRAPLSWAAYAGAGVLTLALIGFLFLSYSGNRAWVAEADQAADEVKSTNGDALYGRAGMEGTLAALNALRDLPGGYAERHRGLPFTLGVGLDQTEKLGNAAETAYRQALNLLLLPRLMGRMEQQIAGSLERTDYLYQALKAYLMVVTPEQRDADLLRAWLARDWGSILPGAANAALREDLDGHVQVLFEEELNPPPAGNAALIAQARQALLQLPLASRVYTQLRTEQGAERTNGWTLATAVPPEHQRFFARRSGKPLTEGIARLFTIEGYKDAFIRQRSVLVGEVVEDTWVLGPEYARLKGADERADLERNVEELYFADYIRVWDAFIRDLGLAPVHNTEQLADMVRAFAQPDSAVKSVLGAIAAQTGLARALAAAVGDAAPGELKRIQDRIERWIRPGSGGQGPAPAAADPAERVDRQFAALYDLVKTEGSAPPRIDGILAQLNGLHEFLLSELQARAQAPGPTDRSAERIARGRAEAVRIRNLASPQPEPLKGWLLSLVTTTEGSTVKPAVAGAKKQVQDAWSTGVAPQCQAALAGRYPLVRSATADVNLDDFVRVLGPNGLIDKFAQEHVLPFADTSVRPWRWRPGPAGEIGLSASALRLFEQAARIREAFFAGGSGPFGVAFEVEPLTLDNRARQVVLEIGDQRILHQHGPRQPRRLQWPPAAGSGARVTFTPIEQIGQTLTLSKGGPWAFFHLLDAAQVLRGSDVDRFRVTLGVQGYQAQFELRAYSVINPFALPELDQFHCPDRL</sequence>
<dbReference type="PANTHER" id="PTHR36153:SF1">
    <property type="entry name" value="TYPE VI SECRETION SYSTEM COMPONENT TSSM1"/>
    <property type="match status" value="1"/>
</dbReference>
<dbReference type="InterPro" id="IPR025743">
    <property type="entry name" value="TssM1_N"/>
</dbReference>
<evidence type="ECO:0000259" key="2">
    <source>
        <dbReference type="Pfam" id="PF06744"/>
    </source>
</evidence>
<comment type="caution">
    <text evidence="5">The sequence shown here is derived from an EMBL/GenBank/DDBJ whole genome shotgun (WGS) entry which is preliminary data.</text>
</comment>
<keyword evidence="1" id="KW-0812">Transmembrane</keyword>
<keyword evidence="1" id="KW-0472">Membrane</keyword>
<name>A0A564WI96_9PROT</name>
<dbReference type="Proteomes" id="UP000326641">
    <property type="component" value="Unassembled WGS sequence"/>
</dbReference>
<organism evidence="5 6">
    <name type="scientific">Candidatus Defluviicoccus seviourii</name>
    <dbReference type="NCBI Taxonomy" id="2565273"/>
    <lineage>
        <taxon>Bacteria</taxon>
        <taxon>Pseudomonadati</taxon>
        <taxon>Pseudomonadota</taxon>
        <taxon>Alphaproteobacteria</taxon>
        <taxon>Rhodospirillales</taxon>
        <taxon>Rhodospirillaceae</taxon>
        <taxon>Defluviicoccus</taxon>
    </lineage>
</organism>
<accession>A0A564WI96</accession>
<feature type="transmembrane region" description="Helical" evidence="1">
    <location>
        <begin position="452"/>
        <end position="473"/>
    </location>
</feature>
<dbReference type="InterPro" id="IPR027417">
    <property type="entry name" value="P-loop_NTPase"/>
</dbReference>
<feature type="domain" description="Type VI secretion system component TssM1 N-terminal" evidence="4">
    <location>
        <begin position="199"/>
        <end position="457"/>
    </location>
</feature>
<dbReference type="InterPro" id="IPR017731">
    <property type="entry name" value="TssM1-like"/>
</dbReference>
<keyword evidence="6" id="KW-1185">Reference proteome</keyword>
<evidence type="ECO:0000259" key="3">
    <source>
        <dbReference type="Pfam" id="PF06761"/>
    </source>
</evidence>
<evidence type="ECO:0000313" key="6">
    <source>
        <dbReference type="Proteomes" id="UP000326641"/>
    </source>
</evidence>
<proteinExistence type="predicted"/>
<reference evidence="5" key="1">
    <citation type="submission" date="2018-11" db="EMBL/GenBank/DDBJ databases">
        <authorList>
            <person name="Onetto C."/>
        </authorList>
    </citation>
    <scope>NUCLEOTIDE SEQUENCE [LARGE SCALE GENOMIC DNA]</scope>
</reference>
<dbReference type="CDD" id="cd00882">
    <property type="entry name" value="Ras_like_GTPase"/>
    <property type="match status" value="1"/>
</dbReference>
<dbReference type="EMBL" id="UXAT02000034">
    <property type="protein sequence ID" value="VUX47303.1"/>
    <property type="molecule type" value="Genomic_DNA"/>
</dbReference>
<feature type="domain" description="IcmF-related" evidence="3">
    <location>
        <begin position="508"/>
        <end position="812"/>
    </location>
</feature>
<dbReference type="InterPro" id="IPR009612">
    <property type="entry name" value="IcmF-rel"/>
</dbReference>
<dbReference type="Pfam" id="PF14331">
    <property type="entry name" value="IcmF-related_N"/>
    <property type="match status" value="1"/>
</dbReference>
<gene>
    <name evidence="5" type="ORF">DF3PA_40179</name>
</gene>
<evidence type="ECO:0000259" key="4">
    <source>
        <dbReference type="Pfam" id="PF14331"/>
    </source>
</evidence>
<dbReference type="AlphaFoldDB" id="A0A564WI96"/>
<dbReference type="PANTHER" id="PTHR36153">
    <property type="entry name" value="INNER MEMBRANE PROTEIN-RELATED"/>
    <property type="match status" value="1"/>
</dbReference>
<dbReference type="Pfam" id="PF06761">
    <property type="entry name" value="IcmF-related"/>
    <property type="match status" value="1"/>
</dbReference>
<evidence type="ECO:0000313" key="5">
    <source>
        <dbReference type="EMBL" id="VUX47303.1"/>
    </source>
</evidence>
<dbReference type="InterPro" id="IPR053156">
    <property type="entry name" value="T6SS_TssM-like"/>
</dbReference>